<reference evidence="2 3" key="1">
    <citation type="journal article" date="2016" name="Mol. Biol. Evol.">
        <title>Comparative Genomics of Early-Diverging Mushroom-Forming Fungi Provides Insights into the Origins of Lignocellulose Decay Capabilities.</title>
        <authorList>
            <person name="Nagy L.G."/>
            <person name="Riley R."/>
            <person name="Tritt A."/>
            <person name="Adam C."/>
            <person name="Daum C."/>
            <person name="Floudas D."/>
            <person name="Sun H."/>
            <person name="Yadav J.S."/>
            <person name="Pangilinan J."/>
            <person name="Larsson K.H."/>
            <person name="Matsuura K."/>
            <person name="Barry K."/>
            <person name="Labutti K."/>
            <person name="Kuo R."/>
            <person name="Ohm R.A."/>
            <person name="Bhattacharya S.S."/>
            <person name="Shirouzu T."/>
            <person name="Yoshinaga Y."/>
            <person name="Martin F.M."/>
            <person name="Grigoriev I.V."/>
            <person name="Hibbett D.S."/>
        </authorList>
    </citation>
    <scope>NUCLEOTIDE SEQUENCE [LARGE SCALE GENOMIC DNA]</scope>
    <source>
        <strain evidence="2 3">L-15889</strain>
    </source>
</reference>
<protein>
    <submittedName>
        <fullName evidence="2">Uncharacterized protein</fullName>
    </submittedName>
</protein>
<dbReference type="EMBL" id="KV429037">
    <property type="protein sequence ID" value="KZT73309.1"/>
    <property type="molecule type" value="Genomic_DNA"/>
</dbReference>
<name>A0A165TE95_9APHY</name>
<feature type="region of interest" description="Disordered" evidence="1">
    <location>
        <begin position="1"/>
        <end position="41"/>
    </location>
</feature>
<organism evidence="2 3">
    <name type="scientific">Daedalea quercina L-15889</name>
    <dbReference type="NCBI Taxonomy" id="1314783"/>
    <lineage>
        <taxon>Eukaryota</taxon>
        <taxon>Fungi</taxon>
        <taxon>Dikarya</taxon>
        <taxon>Basidiomycota</taxon>
        <taxon>Agaricomycotina</taxon>
        <taxon>Agaricomycetes</taxon>
        <taxon>Polyporales</taxon>
        <taxon>Fomitopsis</taxon>
    </lineage>
</organism>
<proteinExistence type="predicted"/>
<feature type="compositionally biased region" description="Polar residues" evidence="1">
    <location>
        <begin position="23"/>
        <end position="32"/>
    </location>
</feature>
<evidence type="ECO:0000256" key="1">
    <source>
        <dbReference type="SAM" id="MobiDB-lite"/>
    </source>
</evidence>
<accession>A0A165TE95</accession>
<dbReference type="AlphaFoldDB" id="A0A165TE95"/>
<keyword evidence="3" id="KW-1185">Reference proteome</keyword>
<gene>
    <name evidence="2" type="ORF">DAEQUDRAFT_721907</name>
</gene>
<sequence length="226" mass="24164">MCHPRHLVPPQRVGRSWHGTVSGPRSRSQLSPALSRRAGPPALHGAVTLANSNSNIKAASPRPSSLPIRPAGNAFSPPAILVPRRRTCAHPHLRPSVPCLATPHLSSHPPAPTPLASLLPSALVVRPTSHRHHHHHHHHYAPDLHGAALMSPLHPLDRAPANVRRVRPRVPPRARAAHAREPQRAPVLPLRLARRPRANVPLQVVVAPAAPCTGSPAPPSLVSAIP</sequence>
<dbReference type="Proteomes" id="UP000076727">
    <property type="component" value="Unassembled WGS sequence"/>
</dbReference>
<evidence type="ECO:0000313" key="2">
    <source>
        <dbReference type="EMBL" id="KZT73309.1"/>
    </source>
</evidence>
<evidence type="ECO:0000313" key="3">
    <source>
        <dbReference type="Proteomes" id="UP000076727"/>
    </source>
</evidence>